<gene>
    <name evidence="2" type="ORF">VKT23_001503</name>
</gene>
<accession>A0ABR1K1R4</accession>
<evidence type="ECO:0000256" key="1">
    <source>
        <dbReference type="SAM" id="MobiDB-lite"/>
    </source>
</evidence>
<comment type="caution">
    <text evidence="2">The sequence shown here is derived from an EMBL/GenBank/DDBJ whole genome shotgun (WGS) entry which is preliminary data.</text>
</comment>
<evidence type="ECO:0000313" key="3">
    <source>
        <dbReference type="Proteomes" id="UP001498398"/>
    </source>
</evidence>
<organism evidence="2 3">
    <name type="scientific">Marasmiellus scandens</name>
    <dbReference type="NCBI Taxonomy" id="2682957"/>
    <lineage>
        <taxon>Eukaryota</taxon>
        <taxon>Fungi</taxon>
        <taxon>Dikarya</taxon>
        <taxon>Basidiomycota</taxon>
        <taxon>Agaricomycotina</taxon>
        <taxon>Agaricomycetes</taxon>
        <taxon>Agaricomycetidae</taxon>
        <taxon>Agaricales</taxon>
        <taxon>Marasmiineae</taxon>
        <taxon>Omphalotaceae</taxon>
        <taxon>Marasmiellus</taxon>
    </lineage>
</organism>
<feature type="region of interest" description="Disordered" evidence="1">
    <location>
        <begin position="1"/>
        <end position="39"/>
    </location>
</feature>
<keyword evidence="3" id="KW-1185">Reference proteome</keyword>
<dbReference type="EMBL" id="JBANRG010000002">
    <property type="protein sequence ID" value="KAK7470065.1"/>
    <property type="molecule type" value="Genomic_DNA"/>
</dbReference>
<name>A0ABR1K1R4_9AGAR</name>
<proteinExistence type="predicted"/>
<reference evidence="2 3" key="1">
    <citation type="submission" date="2024-01" db="EMBL/GenBank/DDBJ databases">
        <title>A draft genome for the cacao thread blight pathogen Marasmiellus scandens.</title>
        <authorList>
            <person name="Baruah I.K."/>
            <person name="Leung J."/>
            <person name="Bukari Y."/>
            <person name="Amoako-Attah I."/>
            <person name="Meinhardt L.W."/>
            <person name="Bailey B.A."/>
            <person name="Cohen S.P."/>
        </authorList>
    </citation>
    <scope>NUCLEOTIDE SEQUENCE [LARGE SCALE GENOMIC DNA]</scope>
    <source>
        <strain evidence="2 3">GH-19</strain>
    </source>
</reference>
<protein>
    <submittedName>
        <fullName evidence="2">Uncharacterized protein</fullName>
    </submittedName>
</protein>
<sequence>MEDARAKRTSGLRAEDGYGDEDETEEKCGSGIAEREARRKGTTCNNMDRRLEDFTKDFDLETAGIHVLPITSAPMTLKFVLRPKTDGSCYWVSRKRAMLPAFFTQFSLDHLVVEFKAPFRGARNTG</sequence>
<evidence type="ECO:0000313" key="2">
    <source>
        <dbReference type="EMBL" id="KAK7470065.1"/>
    </source>
</evidence>
<dbReference type="Proteomes" id="UP001498398">
    <property type="component" value="Unassembled WGS sequence"/>
</dbReference>